<dbReference type="AlphaFoldDB" id="A0A1H1BNY9"/>
<evidence type="ECO:0000256" key="1">
    <source>
        <dbReference type="SAM" id="MobiDB-lite"/>
    </source>
</evidence>
<dbReference type="Proteomes" id="UP000183487">
    <property type="component" value="Unassembled WGS sequence"/>
</dbReference>
<name>A0A1H1BNY9_9BURK</name>
<organism evidence="2 3">
    <name type="scientific">Paraburkholderia fungorum</name>
    <dbReference type="NCBI Taxonomy" id="134537"/>
    <lineage>
        <taxon>Bacteria</taxon>
        <taxon>Pseudomonadati</taxon>
        <taxon>Pseudomonadota</taxon>
        <taxon>Betaproteobacteria</taxon>
        <taxon>Burkholderiales</taxon>
        <taxon>Burkholderiaceae</taxon>
        <taxon>Paraburkholderia</taxon>
    </lineage>
</organism>
<dbReference type="EMBL" id="FNKP01000001">
    <property type="protein sequence ID" value="SDQ53599.1"/>
    <property type="molecule type" value="Genomic_DNA"/>
</dbReference>
<reference evidence="3" key="1">
    <citation type="submission" date="2016-10" db="EMBL/GenBank/DDBJ databases">
        <authorList>
            <person name="Varghese N."/>
        </authorList>
    </citation>
    <scope>NUCLEOTIDE SEQUENCE [LARGE SCALE GENOMIC DNA]</scope>
    <source>
        <strain evidence="3">GAS106B</strain>
    </source>
</reference>
<dbReference type="RefSeq" id="WP_074763915.1">
    <property type="nucleotide sequence ID" value="NZ_FNKP01000001.1"/>
</dbReference>
<dbReference type="OrthoDB" id="8852824at2"/>
<feature type="region of interest" description="Disordered" evidence="1">
    <location>
        <begin position="1"/>
        <end position="113"/>
    </location>
</feature>
<keyword evidence="3" id="KW-1185">Reference proteome</keyword>
<gene>
    <name evidence="2" type="ORF">SAMN05443245_1743</name>
</gene>
<protein>
    <submittedName>
        <fullName evidence="2">Uncharacterized protein</fullName>
    </submittedName>
</protein>
<evidence type="ECO:0000313" key="3">
    <source>
        <dbReference type="Proteomes" id="UP000183487"/>
    </source>
</evidence>
<accession>A0A1H1BNY9</accession>
<proteinExistence type="predicted"/>
<evidence type="ECO:0000313" key="2">
    <source>
        <dbReference type="EMBL" id="SDQ53599.1"/>
    </source>
</evidence>
<feature type="compositionally biased region" description="Basic and acidic residues" evidence="1">
    <location>
        <begin position="21"/>
        <end position="34"/>
    </location>
</feature>
<sequence>MKTSPQSSDGDKLAGTQSSKPGDKQADPHADKQPRSMQDAAAPLPHETDQNPESQHEDEPRHVGKQAHRDVERGLKDTDRRGGDEYQQKTQNDAHTDVNSDGKQAGAAGHRKH</sequence>
<feature type="compositionally biased region" description="Basic and acidic residues" evidence="1">
    <location>
        <begin position="46"/>
        <end position="100"/>
    </location>
</feature>